<proteinExistence type="predicted"/>
<sequence length="169" mass="18575">MRTMKIGTTRRRTSATTAVADAAKNSVQDVMDTVTGRRAAAARRRNAIRTGVWATVFTGAGILHFIHKETFNDLVPEELPGTQTQWTYGSGAVELALGAAIVNPGTREAAGRAAAWFLLGVWPGNIKMAWDWRNETPVKRAIAFLRVPMQIPMIADVRKLRSPRSGWMS</sequence>
<keyword evidence="1" id="KW-0472">Membrane</keyword>
<organism evidence="2 3">
    <name type="scientific">Corynebacterium bovis DSM 20582 = CIP 54.80</name>
    <dbReference type="NCBI Taxonomy" id="927655"/>
    <lineage>
        <taxon>Bacteria</taxon>
        <taxon>Bacillati</taxon>
        <taxon>Actinomycetota</taxon>
        <taxon>Actinomycetes</taxon>
        <taxon>Mycobacteriales</taxon>
        <taxon>Corynebacteriaceae</taxon>
        <taxon>Corynebacterium</taxon>
    </lineage>
</organism>
<dbReference type="GeneID" id="60808265"/>
<evidence type="ECO:0000313" key="2">
    <source>
        <dbReference type="EMBL" id="MBB3116174.1"/>
    </source>
</evidence>
<accession>A0A8I0CMW4</accession>
<dbReference type="Proteomes" id="UP000612712">
    <property type="component" value="Unassembled WGS sequence"/>
</dbReference>
<keyword evidence="1" id="KW-1133">Transmembrane helix</keyword>
<evidence type="ECO:0000256" key="1">
    <source>
        <dbReference type="SAM" id="Phobius"/>
    </source>
</evidence>
<comment type="caution">
    <text evidence="2">The sequence shown here is derived from an EMBL/GenBank/DDBJ whole genome shotgun (WGS) entry which is preliminary data.</text>
</comment>
<dbReference type="AlphaFoldDB" id="A0A8I0CMW4"/>
<protein>
    <submittedName>
        <fullName evidence="2">Putative membrane protein</fullName>
    </submittedName>
</protein>
<dbReference type="PANTHER" id="PTHR36974">
    <property type="entry name" value="MEMBRANE PROTEIN-RELATED"/>
    <property type="match status" value="1"/>
</dbReference>
<dbReference type="EMBL" id="JACHWT010000005">
    <property type="protein sequence ID" value="MBB3116174.1"/>
    <property type="molecule type" value="Genomic_DNA"/>
</dbReference>
<keyword evidence="1" id="KW-0812">Transmembrane</keyword>
<evidence type="ECO:0000313" key="3">
    <source>
        <dbReference type="Proteomes" id="UP000612712"/>
    </source>
</evidence>
<name>A0A8I0CMW4_9CORY</name>
<gene>
    <name evidence="2" type="ORF">FHU32_001401</name>
</gene>
<feature type="transmembrane region" description="Helical" evidence="1">
    <location>
        <begin position="47"/>
        <end position="66"/>
    </location>
</feature>
<dbReference type="RefSeq" id="WP_232625774.1">
    <property type="nucleotide sequence ID" value="NZ_CP047187.1"/>
</dbReference>
<reference evidence="2" key="1">
    <citation type="submission" date="2020-08" db="EMBL/GenBank/DDBJ databases">
        <title>Sequencing the genomes of 1000 actinobacteria strains.</title>
        <authorList>
            <person name="Klenk H.-P."/>
        </authorList>
    </citation>
    <scope>NUCLEOTIDE SEQUENCE</scope>
    <source>
        <strain evidence="2">DSM 20582</strain>
    </source>
</reference>
<dbReference type="PANTHER" id="PTHR36974:SF1">
    <property type="entry name" value="DOXX FAMILY MEMBRANE PROTEIN"/>
    <property type="match status" value="1"/>
</dbReference>